<evidence type="ECO:0000259" key="4">
    <source>
        <dbReference type="Pfam" id="PF00171"/>
    </source>
</evidence>
<evidence type="ECO:0000256" key="2">
    <source>
        <dbReference type="PROSITE-ProRule" id="PRU10007"/>
    </source>
</evidence>
<dbReference type="Proteomes" id="UP001595818">
    <property type="component" value="Unassembled WGS sequence"/>
</dbReference>
<dbReference type="InterPro" id="IPR016161">
    <property type="entry name" value="Ald_DH/histidinol_DH"/>
</dbReference>
<dbReference type="InterPro" id="IPR016162">
    <property type="entry name" value="Ald_DH_N"/>
</dbReference>
<protein>
    <submittedName>
        <fullName evidence="5">Aldehyde dehydrogenase family protein</fullName>
    </submittedName>
</protein>
<dbReference type="InterPro" id="IPR016163">
    <property type="entry name" value="Ald_DH_C"/>
</dbReference>
<dbReference type="SUPFAM" id="SSF53720">
    <property type="entry name" value="ALDH-like"/>
    <property type="match status" value="1"/>
</dbReference>
<dbReference type="InterPro" id="IPR015590">
    <property type="entry name" value="Aldehyde_DH_dom"/>
</dbReference>
<evidence type="ECO:0000313" key="6">
    <source>
        <dbReference type="Proteomes" id="UP001595818"/>
    </source>
</evidence>
<reference evidence="6" key="1">
    <citation type="journal article" date="2019" name="Int. J. Syst. Evol. Microbiol.">
        <title>The Global Catalogue of Microorganisms (GCM) 10K type strain sequencing project: providing services to taxonomists for standard genome sequencing and annotation.</title>
        <authorList>
            <consortium name="The Broad Institute Genomics Platform"/>
            <consortium name="The Broad Institute Genome Sequencing Center for Infectious Disease"/>
            <person name="Wu L."/>
            <person name="Ma J."/>
        </authorList>
    </citation>
    <scope>NUCLEOTIDE SEQUENCE [LARGE SCALE GENOMIC DNA]</scope>
    <source>
        <strain evidence="6">CGMCC 4.7466</strain>
    </source>
</reference>
<gene>
    <name evidence="5" type="ORF">ACFPFU_09365</name>
</gene>
<feature type="domain" description="Aldehyde dehydrogenase" evidence="4">
    <location>
        <begin position="2"/>
        <end position="449"/>
    </location>
</feature>
<dbReference type="Gene3D" id="3.40.309.10">
    <property type="entry name" value="Aldehyde Dehydrogenase, Chain A, domain 2"/>
    <property type="match status" value="1"/>
</dbReference>
<comment type="similarity">
    <text evidence="3">Belongs to the aldehyde dehydrogenase family.</text>
</comment>
<proteinExistence type="inferred from homology"/>
<comment type="caution">
    <text evidence="5">The sequence shown here is derived from an EMBL/GenBank/DDBJ whole genome shotgun (WGS) entry which is preliminary data.</text>
</comment>
<dbReference type="PROSITE" id="PS00687">
    <property type="entry name" value="ALDEHYDE_DEHYDR_GLU"/>
    <property type="match status" value="1"/>
</dbReference>
<feature type="active site" evidence="2">
    <location>
        <position position="226"/>
    </location>
</feature>
<organism evidence="5 6">
    <name type="scientific">Negadavirga shengliensis</name>
    <dbReference type="NCBI Taxonomy" id="1389218"/>
    <lineage>
        <taxon>Bacteria</taxon>
        <taxon>Pseudomonadati</taxon>
        <taxon>Bacteroidota</taxon>
        <taxon>Cytophagia</taxon>
        <taxon>Cytophagales</taxon>
        <taxon>Cyclobacteriaceae</taxon>
        <taxon>Negadavirga</taxon>
    </lineage>
</organism>
<dbReference type="PANTHER" id="PTHR11699">
    <property type="entry name" value="ALDEHYDE DEHYDROGENASE-RELATED"/>
    <property type="match status" value="1"/>
</dbReference>
<dbReference type="PROSITE" id="PS00070">
    <property type="entry name" value="ALDEHYDE_DEHYDR_CYS"/>
    <property type="match status" value="1"/>
</dbReference>
<dbReference type="InterPro" id="IPR016160">
    <property type="entry name" value="Ald_DH_CS_CYS"/>
</dbReference>
<keyword evidence="6" id="KW-1185">Reference proteome</keyword>
<evidence type="ECO:0000313" key="5">
    <source>
        <dbReference type="EMBL" id="MFC4871894.1"/>
    </source>
</evidence>
<evidence type="ECO:0000256" key="1">
    <source>
        <dbReference type="ARBA" id="ARBA00023002"/>
    </source>
</evidence>
<keyword evidence="1 3" id="KW-0560">Oxidoreductase</keyword>
<accession>A0ABV9SZR3</accession>
<evidence type="ECO:0000256" key="3">
    <source>
        <dbReference type="RuleBase" id="RU003345"/>
    </source>
</evidence>
<dbReference type="InterPro" id="IPR029510">
    <property type="entry name" value="Ald_DH_CS_GLU"/>
</dbReference>
<dbReference type="EMBL" id="JBHSJJ010000004">
    <property type="protein sequence ID" value="MFC4871894.1"/>
    <property type="molecule type" value="Genomic_DNA"/>
</dbReference>
<dbReference type="Pfam" id="PF00171">
    <property type="entry name" value="Aldedh"/>
    <property type="match status" value="1"/>
</dbReference>
<name>A0ABV9SZR3_9BACT</name>
<dbReference type="RefSeq" id="WP_377063790.1">
    <property type="nucleotide sequence ID" value="NZ_JBHSJJ010000004.1"/>
</dbReference>
<sequence length="454" mass="51093">MNIINPYNEEVIKVVNSDTFETTLYKVRKLKEGQSSWSRKPVEDRLSVIVRFGELVKTHREELARILTSETGKPIRQALNEIKGAHNRIEHLKANAVKWLQPEVMVEEGPTKEEIRYEPLGVIANISAWNFPYNVGYNVFLYALVAGNAVAYKPSEYATLTGLKFRELLWEAGVPENVFECFVGPGEVGAWLLDADLDGYFFTGSYKTGQYIAQRIAPKLVPLQLELGGKDPLYVMEDVEDIKQAAINAAEGAFYNNGQSCCAVERIYVHEHIFEEFVKYFTEEVASYKIGDPLAMDTFIGPLTRKDQLWIILRQIEDATGKNANVRLGGKRWGNTGYFVEPTVLTGVNHTMDIMREESFGPVIGIQSVSGDEEALKLMKDTDYGLTAAVFSRDKSRATQLLEQLSVGTVYWNCCDRVSPNLPWAGRKHSGLGITLSYLGIRAFVQPKAFHLRD</sequence>
<dbReference type="Gene3D" id="3.40.605.10">
    <property type="entry name" value="Aldehyde Dehydrogenase, Chain A, domain 1"/>
    <property type="match status" value="1"/>
</dbReference>